<dbReference type="AlphaFoldDB" id="A0A1B1Z3N7"/>
<evidence type="ECO:0000256" key="6">
    <source>
        <dbReference type="ARBA" id="ARBA00054425"/>
    </source>
</evidence>
<sequence>MVQILLFASLAQQAGTRKISLELDTPVTIEQVRDHLQNQLGQLTGIENALIAVNEEYADLTVEITKGDTIAFIPPVSGG</sequence>
<evidence type="ECO:0000313" key="14">
    <source>
        <dbReference type="Proteomes" id="UP000077412"/>
    </source>
</evidence>
<evidence type="ECO:0000256" key="5">
    <source>
        <dbReference type="ARBA" id="ARBA00024247"/>
    </source>
</evidence>
<name>A0A1B1Z3N7_9BACL</name>
<keyword evidence="14" id="KW-1185">Reference proteome</keyword>
<comment type="subunit">
    <text evidence="7">Heterotetramer of 2 MoaD subunits and 2 MoaE subunits. Forms a stable heterotetrameric complex of 2 MoaD and 2 MoeB during adenylation of MoaD by MoeB. During catalysis MoaD shuttles between the two heterotetrameric complexes.</text>
</comment>
<keyword evidence="2" id="KW-0547">Nucleotide-binding</keyword>
<evidence type="ECO:0000256" key="8">
    <source>
        <dbReference type="ARBA" id="ARBA00075076"/>
    </source>
</evidence>
<evidence type="ECO:0000256" key="1">
    <source>
        <dbReference type="ARBA" id="ARBA00005046"/>
    </source>
</evidence>
<dbReference type="Pfam" id="PF02597">
    <property type="entry name" value="ThiS"/>
    <property type="match status" value="1"/>
</dbReference>
<dbReference type="PANTHER" id="PTHR33359:SF1">
    <property type="entry name" value="MOLYBDOPTERIN SYNTHASE SULFUR CARRIER SUBUNIT"/>
    <property type="match status" value="1"/>
</dbReference>
<dbReference type="Proteomes" id="UP000077412">
    <property type="component" value="Chromosome"/>
</dbReference>
<protein>
    <recommendedName>
        <fullName evidence="5">Molybdopterin synthase sulfur carrier subunit</fullName>
    </recommendedName>
    <alternativeName>
        <fullName evidence="11">MPT synthase subunit 1</fullName>
    </alternativeName>
    <alternativeName>
        <fullName evidence="8">Molybdenum cofactor biosynthesis protein D</fullName>
    </alternativeName>
    <alternativeName>
        <fullName evidence="10">Molybdopterin-converting factor small subunit</fullName>
    </alternativeName>
    <alternativeName>
        <fullName evidence="9">Molybdopterin-converting factor subunit 1</fullName>
    </alternativeName>
    <alternativeName>
        <fullName evidence="12">Sulfur carrier protein MoaD</fullName>
    </alternativeName>
</protein>
<proteinExistence type="inferred from homology"/>
<keyword evidence="3" id="KW-0501">Molybdenum cofactor biosynthesis</keyword>
<dbReference type="KEGG" id="far:ABE41_008435"/>
<evidence type="ECO:0000256" key="7">
    <source>
        <dbReference type="ARBA" id="ARBA00063099"/>
    </source>
</evidence>
<dbReference type="GO" id="GO:0000166">
    <property type="term" value="F:nucleotide binding"/>
    <property type="evidence" value="ECO:0007669"/>
    <property type="project" value="UniProtKB-KW"/>
</dbReference>
<dbReference type="Gene3D" id="3.10.20.30">
    <property type="match status" value="1"/>
</dbReference>
<dbReference type="InterPro" id="IPR044672">
    <property type="entry name" value="MOCS2A"/>
</dbReference>
<gene>
    <name evidence="13" type="ORF">ABE41_008435</name>
</gene>
<dbReference type="CDD" id="cd00754">
    <property type="entry name" value="Ubl_MoaD"/>
    <property type="match status" value="1"/>
</dbReference>
<dbReference type="UniPathway" id="UPA00344"/>
<evidence type="ECO:0000313" key="13">
    <source>
        <dbReference type="EMBL" id="ANX12032.1"/>
    </source>
</evidence>
<dbReference type="GO" id="GO:1990133">
    <property type="term" value="C:molybdopterin adenylyltransferase complex"/>
    <property type="evidence" value="ECO:0007669"/>
    <property type="project" value="TreeGrafter"/>
</dbReference>
<dbReference type="GO" id="GO:0006777">
    <property type="term" value="P:Mo-molybdopterin cofactor biosynthetic process"/>
    <property type="evidence" value="ECO:0007669"/>
    <property type="project" value="UniProtKB-KW"/>
</dbReference>
<dbReference type="STRING" id="255247.ABE41_008435"/>
<dbReference type="RefSeq" id="WP_066288762.1">
    <property type="nucleotide sequence ID" value="NZ_CP016761.1"/>
</dbReference>
<evidence type="ECO:0000256" key="12">
    <source>
        <dbReference type="ARBA" id="ARBA00078992"/>
    </source>
</evidence>
<comment type="function">
    <text evidence="6">Involved in sulfur transfer in the conversion of molybdopterin precursor Z to molybdopterin.</text>
</comment>
<dbReference type="NCBIfam" id="TIGR01682">
    <property type="entry name" value="moaD"/>
    <property type="match status" value="1"/>
</dbReference>
<dbReference type="EMBL" id="CP016761">
    <property type="protein sequence ID" value="ANX12032.1"/>
    <property type="molecule type" value="Genomic_DNA"/>
</dbReference>
<dbReference type="InterPro" id="IPR003749">
    <property type="entry name" value="ThiS/MoaD-like"/>
</dbReference>
<comment type="similarity">
    <text evidence="4">Belongs to the MoaD family.</text>
</comment>
<evidence type="ECO:0000256" key="10">
    <source>
        <dbReference type="ARBA" id="ARBA00077809"/>
    </source>
</evidence>
<dbReference type="SUPFAM" id="SSF54285">
    <property type="entry name" value="MoaD/ThiS"/>
    <property type="match status" value="1"/>
</dbReference>
<comment type="pathway">
    <text evidence="1">Cofactor biosynthesis; molybdopterin biosynthesis.</text>
</comment>
<dbReference type="OrthoDB" id="9801945at2"/>
<evidence type="ECO:0000256" key="11">
    <source>
        <dbReference type="ARBA" id="ARBA00078020"/>
    </source>
</evidence>
<reference evidence="13 14" key="1">
    <citation type="submission" date="2016-08" db="EMBL/GenBank/DDBJ databases">
        <title>Complete genome sequence of Fictibacillus arsenicus G25-54, a strain with toxicity to nematodes and a potential arsenic-resistance activity.</title>
        <authorList>
            <person name="Zheng Z."/>
        </authorList>
    </citation>
    <scope>NUCLEOTIDE SEQUENCE [LARGE SCALE GENOMIC DNA]</scope>
    <source>
        <strain evidence="13 14">G25-54</strain>
    </source>
</reference>
<dbReference type="InterPro" id="IPR016155">
    <property type="entry name" value="Mopterin_synth/thiamin_S_b"/>
</dbReference>
<dbReference type="InterPro" id="IPR012675">
    <property type="entry name" value="Beta-grasp_dom_sf"/>
</dbReference>
<dbReference type="PANTHER" id="PTHR33359">
    <property type="entry name" value="MOLYBDOPTERIN SYNTHASE SULFUR CARRIER SUBUNIT"/>
    <property type="match status" value="1"/>
</dbReference>
<evidence type="ECO:0000256" key="2">
    <source>
        <dbReference type="ARBA" id="ARBA00022741"/>
    </source>
</evidence>
<evidence type="ECO:0000256" key="3">
    <source>
        <dbReference type="ARBA" id="ARBA00023150"/>
    </source>
</evidence>
<dbReference type="FunFam" id="3.10.20.30:FF:000010">
    <property type="entry name" value="Molybdopterin synthase sulfur carrier subunit"/>
    <property type="match status" value="1"/>
</dbReference>
<organism evidence="13 14">
    <name type="scientific">Fictibacillus arsenicus</name>
    <dbReference type="NCBI Taxonomy" id="255247"/>
    <lineage>
        <taxon>Bacteria</taxon>
        <taxon>Bacillati</taxon>
        <taxon>Bacillota</taxon>
        <taxon>Bacilli</taxon>
        <taxon>Bacillales</taxon>
        <taxon>Fictibacillaceae</taxon>
        <taxon>Fictibacillus</taxon>
    </lineage>
</organism>
<evidence type="ECO:0000256" key="9">
    <source>
        <dbReference type="ARBA" id="ARBA00076711"/>
    </source>
</evidence>
<accession>A0A1B1Z3N7</accession>
<evidence type="ECO:0000256" key="4">
    <source>
        <dbReference type="ARBA" id="ARBA00024200"/>
    </source>
</evidence>